<sequence length="189" mass="21206">MTPATNIHVVVTLADGDNEYDTSKVYLDDMDEDSIDYNNNNLKGIRMFREIINKLRVYQKHQKRQTGDTHNKEDYTWNTSPANERYSSSSSSSSNSSPCSSGSSAFESSKSSGSSTFESSKSNSTNSLQTRLDNITGYFKFININGSSDTRRAPTTCKQQTIQKKLLRSPTAYMYIKGMSGLHSRVPKY</sequence>
<evidence type="ECO:0000256" key="1">
    <source>
        <dbReference type="SAM" id="MobiDB-lite"/>
    </source>
</evidence>
<dbReference type="EMBL" id="HBUF01379375">
    <property type="protein sequence ID" value="CAG6729631.1"/>
    <property type="molecule type" value="Transcribed_RNA"/>
</dbReference>
<dbReference type="EMBL" id="HBUF01034826">
    <property type="protein sequence ID" value="CAG6616093.1"/>
    <property type="molecule type" value="Transcribed_RNA"/>
</dbReference>
<dbReference type="Pfam" id="PF16051">
    <property type="entry name" value="DUF4797"/>
    <property type="match status" value="1"/>
</dbReference>
<feature type="compositionally biased region" description="Polar residues" evidence="1">
    <location>
        <begin position="76"/>
        <end position="86"/>
    </location>
</feature>
<dbReference type="EMBL" id="HBUF01034823">
    <property type="protein sequence ID" value="CAG6616078.1"/>
    <property type="molecule type" value="Transcribed_RNA"/>
</dbReference>
<dbReference type="EMBL" id="HBUF01034828">
    <property type="protein sequence ID" value="CAG6616104.1"/>
    <property type="molecule type" value="Transcribed_RNA"/>
</dbReference>
<dbReference type="EMBL" id="HBUF01610862">
    <property type="protein sequence ID" value="CAG6778670.1"/>
    <property type="molecule type" value="Transcribed_RNA"/>
</dbReference>
<feature type="compositionally biased region" description="Low complexity" evidence="1">
    <location>
        <begin position="87"/>
        <end position="127"/>
    </location>
</feature>
<dbReference type="EMBL" id="HBUF01034825">
    <property type="protein sequence ID" value="CAG6616089.1"/>
    <property type="molecule type" value="Transcribed_RNA"/>
</dbReference>
<dbReference type="EMBL" id="HBUF01034824">
    <property type="protein sequence ID" value="CAG6616084.1"/>
    <property type="molecule type" value="Transcribed_RNA"/>
</dbReference>
<reference evidence="3" key="1">
    <citation type="submission" date="2021-05" db="EMBL/GenBank/DDBJ databases">
        <authorList>
            <person name="Alioto T."/>
            <person name="Alioto T."/>
            <person name="Gomez Garrido J."/>
        </authorList>
    </citation>
    <scope>NUCLEOTIDE SEQUENCE</scope>
</reference>
<evidence type="ECO:0000313" key="3">
    <source>
        <dbReference type="EMBL" id="CAG6616093.1"/>
    </source>
</evidence>
<proteinExistence type="predicted"/>
<name>A0A8D8LW74_9HEMI</name>
<protein>
    <recommendedName>
        <fullName evidence="2">DUF4797 domain-containing protein</fullName>
    </recommendedName>
</protein>
<feature type="compositionally biased region" description="Basic and acidic residues" evidence="1">
    <location>
        <begin position="65"/>
        <end position="75"/>
    </location>
</feature>
<dbReference type="EMBL" id="HBUF01034822">
    <property type="protein sequence ID" value="CAG6616074.1"/>
    <property type="molecule type" value="Transcribed_RNA"/>
</dbReference>
<accession>A0A8D8LW74</accession>
<dbReference type="AlphaFoldDB" id="A0A8D8LW74"/>
<evidence type="ECO:0000259" key="2">
    <source>
        <dbReference type="Pfam" id="PF16051"/>
    </source>
</evidence>
<dbReference type="InterPro" id="IPR032050">
    <property type="entry name" value="DUF4797"/>
</dbReference>
<dbReference type="EMBL" id="HBUF01610861">
    <property type="protein sequence ID" value="CAG6778668.1"/>
    <property type="molecule type" value="Transcribed_RNA"/>
</dbReference>
<dbReference type="EMBL" id="HBUF01379374">
    <property type="protein sequence ID" value="CAG6729629.1"/>
    <property type="molecule type" value="Transcribed_RNA"/>
</dbReference>
<feature type="region of interest" description="Disordered" evidence="1">
    <location>
        <begin position="61"/>
        <end position="127"/>
    </location>
</feature>
<dbReference type="EMBL" id="HBUF01034827">
    <property type="protein sequence ID" value="CAG6616099.1"/>
    <property type="molecule type" value="Transcribed_RNA"/>
</dbReference>
<feature type="domain" description="DUF4797" evidence="2">
    <location>
        <begin position="164"/>
        <end position="182"/>
    </location>
</feature>
<dbReference type="EMBL" id="HBUF01267244">
    <property type="protein sequence ID" value="CAG6684405.1"/>
    <property type="molecule type" value="Transcribed_RNA"/>
</dbReference>
<organism evidence="3">
    <name type="scientific">Cacopsylla melanoneura</name>
    <dbReference type="NCBI Taxonomy" id="428564"/>
    <lineage>
        <taxon>Eukaryota</taxon>
        <taxon>Metazoa</taxon>
        <taxon>Ecdysozoa</taxon>
        <taxon>Arthropoda</taxon>
        <taxon>Hexapoda</taxon>
        <taxon>Insecta</taxon>
        <taxon>Pterygota</taxon>
        <taxon>Neoptera</taxon>
        <taxon>Paraneoptera</taxon>
        <taxon>Hemiptera</taxon>
        <taxon>Sternorrhyncha</taxon>
        <taxon>Psylloidea</taxon>
        <taxon>Psyllidae</taxon>
        <taxon>Psyllinae</taxon>
        <taxon>Cacopsylla</taxon>
    </lineage>
</organism>